<dbReference type="PANTHER" id="PTHR30231:SF42">
    <property type="entry name" value="EXONUCLEASE"/>
    <property type="match status" value="1"/>
</dbReference>
<dbReference type="InterPro" id="IPR013520">
    <property type="entry name" value="Ribonucl_H"/>
</dbReference>
<protein>
    <submittedName>
        <fullName evidence="1">DNA polymerase III subunit epsilon</fullName>
    </submittedName>
</protein>
<dbReference type="PANTHER" id="PTHR30231">
    <property type="entry name" value="DNA POLYMERASE III SUBUNIT EPSILON"/>
    <property type="match status" value="1"/>
</dbReference>
<organism evidence="1 2">
    <name type="scientific">Entomoplasma freundtii</name>
    <dbReference type="NCBI Taxonomy" id="74700"/>
    <lineage>
        <taxon>Bacteria</taxon>
        <taxon>Bacillati</taxon>
        <taxon>Mycoplasmatota</taxon>
        <taxon>Mollicutes</taxon>
        <taxon>Entomoplasmatales</taxon>
        <taxon>Entomoplasmataceae</taxon>
        <taxon>Entomoplasma</taxon>
    </lineage>
</organism>
<evidence type="ECO:0000313" key="2">
    <source>
        <dbReference type="Proteomes" id="UP000232222"/>
    </source>
</evidence>
<proteinExistence type="predicted"/>
<dbReference type="SUPFAM" id="SSF53098">
    <property type="entry name" value="Ribonuclease H-like"/>
    <property type="match status" value="1"/>
</dbReference>
<dbReference type="GO" id="GO:0003676">
    <property type="term" value="F:nucleic acid binding"/>
    <property type="evidence" value="ECO:0007669"/>
    <property type="project" value="InterPro"/>
</dbReference>
<dbReference type="RefSeq" id="WP_157844557.1">
    <property type="nucleotide sequence ID" value="NZ_CP024962.1"/>
</dbReference>
<dbReference type="SMART" id="SM00479">
    <property type="entry name" value="EXOIII"/>
    <property type="match status" value="1"/>
</dbReference>
<dbReference type="KEGG" id="efr:EFREU_v1c01640"/>
<dbReference type="AlphaFoldDB" id="A0A2K8NTV8"/>
<sequence>MIDNPKNKNLSPTSIRQQVKQEIKLLTNDYQFKHRLYQQQLLKDIEFVVLDHRQKGNYKRSYQNRTDFKMAELTAICDYYVNLDQQKVTWISKEPDIKAKQTNKSAHQTKNRESLWTNKYLIIDFETANKHSTSACQVGIIVVENNEIVWQYETLIQPKPNYFAPMNIRIHGINNATVAQAPSFIEVWAKLEPYFNGQYIILAHNAAFDIDWVLRPTLNSHKISEPNFLYACTWQMYRHLRTYASFSLHNLAQQKNIRFKHHNALEDSLVLLKIINEDFGNIEHFFKEAMANHYEPLVFQKSLNGQLPDETKKEKVKKVKPK</sequence>
<dbReference type="InterPro" id="IPR036397">
    <property type="entry name" value="RNaseH_sf"/>
</dbReference>
<dbReference type="EMBL" id="CP024962">
    <property type="protein sequence ID" value="ATZ16191.1"/>
    <property type="molecule type" value="Genomic_DNA"/>
</dbReference>
<dbReference type="InterPro" id="IPR012337">
    <property type="entry name" value="RNaseH-like_sf"/>
</dbReference>
<dbReference type="GO" id="GO:0005829">
    <property type="term" value="C:cytosol"/>
    <property type="evidence" value="ECO:0007669"/>
    <property type="project" value="TreeGrafter"/>
</dbReference>
<name>A0A2K8NTV8_9MOLU</name>
<dbReference type="Proteomes" id="UP000232222">
    <property type="component" value="Chromosome"/>
</dbReference>
<gene>
    <name evidence="1" type="primary">dnaQ</name>
    <name evidence="1" type="ORF">EFREU_v1c01640</name>
</gene>
<dbReference type="Pfam" id="PF00929">
    <property type="entry name" value="RNase_T"/>
    <property type="match status" value="1"/>
</dbReference>
<evidence type="ECO:0000313" key="1">
    <source>
        <dbReference type="EMBL" id="ATZ16191.1"/>
    </source>
</evidence>
<dbReference type="GO" id="GO:0008408">
    <property type="term" value="F:3'-5' exonuclease activity"/>
    <property type="evidence" value="ECO:0007669"/>
    <property type="project" value="TreeGrafter"/>
</dbReference>
<reference evidence="1 2" key="1">
    <citation type="submission" date="2017-11" db="EMBL/GenBank/DDBJ databases">
        <title>Genome sequence of Entomoplasma freundtii BARC 318 (ATCC 51999).</title>
        <authorList>
            <person name="Lo W.-S."/>
            <person name="Gasparich G.E."/>
            <person name="Kuo C.-H."/>
        </authorList>
    </citation>
    <scope>NUCLEOTIDE SEQUENCE [LARGE SCALE GENOMIC DNA]</scope>
    <source>
        <strain evidence="1 2">BARC 318</strain>
    </source>
</reference>
<keyword evidence="2" id="KW-1185">Reference proteome</keyword>
<dbReference type="Gene3D" id="3.30.420.10">
    <property type="entry name" value="Ribonuclease H-like superfamily/Ribonuclease H"/>
    <property type="match status" value="1"/>
</dbReference>
<accession>A0A2K8NTV8</accession>